<dbReference type="PANTHER" id="PTHR13947:SF37">
    <property type="entry name" value="LD18367P"/>
    <property type="match status" value="1"/>
</dbReference>
<gene>
    <name evidence="3" type="ORF">SAMN05444004_1396</name>
</gene>
<dbReference type="GO" id="GO:0008080">
    <property type="term" value="F:N-acetyltransferase activity"/>
    <property type="evidence" value="ECO:0007669"/>
    <property type="project" value="InterPro"/>
</dbReference>
<dbReference type="InterPro" id="IPR000182">
    <property type="entry name" value="GNAT_dom"/>
</dbReference>
<dbReference type="PROSITE" id="PS51186">
    <property type="entry name" value="GNAT"/>
    <property type="match status" value="1"/>
</dbReference>
<dbReference type="SUPFAM" id="SSF55729">
    <property type="entry name" value="Acyl-CoA N-acyltransferases (Nat)"/>
    <property type="match status" value="1"/>
</dbReference>
<dbReference type="EMBL" id="FNPX01000039">
    <property type="protein sequence ID" value="SDZ62339.1"/>
    <property type="molecule type" value="Genomic_DNA"/>
</dbReference>
<feature type="domain" description="N-acetyltransferase" evidence="2">
    <location>
        <begin position="15"/>
        <end position="171"/>
    </location>
</feature>
<dbReference type="Gene3D" id="3.40.630.30">
    <property type="match status" value="1"/>
</dbReference>
<dbReference type="Pfam" id="PF00583">
    <property type="entry name" value="Acetyltransf_1"/>
    <property type="match status" value="1"/>
</dbReference>
<dbReference type="InterPro" id="IPR016181">
    <property type="entry name" value="Acyl_CoA_acyltransferase"/>
</dbReference>
<dbReference type="InterPro" id="IPR050769">
    <property type="entry name" value="NAT_camello-type"/>
</dbReference>
<evidence type="ECO:0000313" key="4">
    <source>
        <dbReference type="Proteomes" id="UP000198914"/>
    </source>
</evidence>
<dbReference type="OrthoDB" id="273614at2"/>
<accession>A0A1H3UKW3</accession>
<dbReference type="AlphaFoldDB" id="A0A1H3UKW3"/>
<dbReference type="CDD" id="cd04301">
    <property type="entry name" value="NAT_SF"/>
    <property type="match status" value="1"/>
</dbReference>
<protein>
    <submittedName>
        <fullName evidence="3">Acetyltransferase (GNAT) family protein</fullName>
    </submittedName>
</protein>
<reference evidence="4" key="1">
    <citation type="submission" date="2016-10" db="EMBL/GenBank/DDBJ databases">
        <authorList>
            <person name="Varghese N."/>
            <person name="Submissions S."/>
        </authorList>
    </citation>
    <scope>NUCLEOTIDE SEQUENCE [LARGE SCALE GENOMIC DNA]</scope>
    <source>
        <strain evidence="4">DSM 100420</strain>
    </source>
</reference>
<keyword evidence="1 3" id="KW-0808">Transferase</keyword>
<name>A0A1H3UKW3_9RHOB</name>
<dbReference type="Proteomes" id="UP000198914">
    <property type="component" value="Unassembled WGS sequence"/>
</dbReference>
<organism evidence="3 4">
    <name type="scientific">Jannaschia faecimaris</name>
    <dbReference type="NCBI Taxonomy" id="1244108"/>
    <lineage>
        <taxon>Bacteria</taxon>
        <taxon>Pseudomonadati</taxon>
        <taxon>Pseudomonadota</taxon>
        <taxon>Alphaproteobacteria</taxon>
        <taxon>Rhodobacterales</taxon>
        <taxon>Roseobacteraceae</taxon>
        <taxon>Jannaschia</taxon>
    </lineage>
</organism>
<dbReference type="PANTHER" id="PTHR13947">
    <property type="entry name" value="GNAT FAMILY N-ACETYLTRANSFERASE"/>
    <property type="match status" value="1"/>
</dbReference>
<evidence type="ECO:0000313" key="3">
    <source>
        <dbReference type="EMBL" id="SDZ62339.1"/>
    </source>
</evidence>
<evidence type="ECO:0000259" key="2">
    <source>
        <dbReference type="PROSITE" id="PS51186"/>
    </source>
</evidence>
<proteinExistence type="predicted"/>
<keyword evidence="4" id="KW-1185">Reference proteome</keyword>
<sequence>MQLDPRKTAPMTDGMMLRDLAPGDPGWVLMRHGELYWTDEGYDHLFEAMVAGILADFVKARGPLDRAWIAVDRAGTRQGCIFCSWPEETTARLRMFLVEPAMRGTGLAQRLLDAVIDHARRGGAAQLVLWTHESHRAAGRLYARNGFELLDQTPVTAFGQPTLEQNWRLSL</sequence>
<evidence type="ECO:0000256" key="1">
    <source>
        <dbReference type="ARBA" id="ARBA00022679"/>
    </source>
</evidence>
<dbReference type="STRING" id="1244108.SAMN05444004_1396"/>